<organism evidence="1 2">
    <name type="scientific">Pseudomonas putida</name>
    <name type="common">Arthrobacter siderocapsulatus</name>
    <dbReference type="NCBI Taxonomy" id="303"/>
    <lineage>
        <taxon>Bacteria</taxon>
        <taxon>Pseudomonadati</taxon>
        <taxon>Pseudomonadota</taxon>
        <taxon>Gammaproteobacteria</taxon>
        <taxon>Pseudomonadales</taxon>
        <taxon>Pseudomonadaceae</taxon>
        <taxon>Pseudomonas</taxon>
    </lineage>
</organism>
<evidence type="ECO:0008006" key="3">
    <source>
        <dbReference type="Google" id="ProtNLM"/>
    </source>
</evidence>
<reference evidence="1 2" key="1">
    <citation type="submission" date="2020-04" db="EMBL/GenBank/DDBJ databases">
        <title>Molecular characterization of pseudomonads from Agaricus bisporus reveal novel blotch 2 pathogens in Western Europe.</title>
        <authorList>
            <person name="Taparia T."/>
            <person name="Krijger M."/>
            <person name="Haynes E."/>
            <person name="Elpinstone J.G."/>
            <person name="Noble R."/>
            <person name="Van Der Wolf J."/>
        </authorList>
    </citation>
    <scope>NUCLEOTIDE SEQUENCE [LARGE SCALE GENOMIC DNA]</scope>
    <source>
        <strain evidence="1 2">P7765</strain>
    </source>
</reference>
<dbReference type="RefSeq" id="WP_177010876.1">
    <property type="nucleotide sequence ID" value="NZ_JACARV010000066.1"/>
</dbReference>
<sequence>MFVYLDETEFGEWQFSGYACLVTPERIGQEVIEEALDKLRNDPDRFHPDQQPMDDRTLERSFFHAADDSKNAHSHLCRAICSHVKGDFKSHVFHTAKHSFSSKEDLYDLASKLAVIGLFSHCVELTFVFEQRGKLNVAALLSKWWPDLWFDLARNTYVAPFVVKYYPKVSFEIAGKSEPGLQVVDFMLWAAQKARMDSRSKWFERLPGWSKCKTTTIDGGWEGESIRMLEPESPSVRRYDLDDCKFDDPKYSELDILWQIVVNVQVVINRSCFLNDISKISHFYDDVEYLCKQRMVVHEVPHIRKMAACFIRLFDNIELVHREMPTAEKTFWLAARKCMALVFSEGVIAQLHAVRLTDIRNMLIEQQAHQLSIGVEPAPAAP</sequence>
<gene>
    <name evidence="1" type="ORF">HX798_20310</name>
</gene>
<name>A0A7Y8D3N6_PSEPU</name>
<dbReference type="Proteomes" id="UP000542695">
    <property type="component" value="Unassembled WGS sequence"/>
</dbReference>
<accession>A0A7Y8D3N6</accession>
<evidence type="ECO:0000313" key="2">
    <source>
        <dbReference type="Proteomes" id="UP000542695"/>
    </source>
</evidence>
<dbReference type="EMBL" id="JACARV010000066">
    <property type="protein sequence ID" value="NWC82611.1"/>
    <property type="molecule type" value="Genomic_DNA"/>
</dbReference>
<protein>
    <recommendedName>
        <fullName evidence="3">DUF3800 domain-containing protein</fullName>
    </recommendedName>
</protein>
<dbReference type="AlphaFoldDB" id="A0A7Y8D3N6"/>
<evidence type="ECO:0000313" key="1">
    <source>
        <dbReference type="EMBL" id="NWC82611.1"/>
    </source>
</evidence>
<proteinExistence type="predicted"/>
<comment type="caution">
    <text evidence="1">The sequence shown here is derived from an EMBL/GenBank/DDBJ whole genome shotgun (WGS) entry which is preliminary data.</text>
</comment>